<dbReference type="Gene3D" id="3.90.1150.10">
    <property type="entry name" value="Aspartate Aminotransferase, domain 1"/>
    <property type="match status" value="1"/>
</dbReference>
<proteinExistence type="predicted"/>
<sequence length="388" mass="43916">MQNIVNLSMIKRKHSGQDMSIFSEMSALAAKHRAVNLSQGFPDYETDPRLRKLLGEASDLHYNQYPPMGGLPVLRENLLTFNRQREIPLQLELENIMITPGASYAIFMALATVLEPGDEVIVLEPSYDSYVPSIETNGGVPVYVSLKDDFTVDFEALKNAVNAKTKAIMVNSPHNPSGYVWTQSDWNQLAEITTRTGIFVISDEVYDILTYDGNPFYSAFHHPDLCERCFSIFSFGKMFHVTGWKVGYVLASAELLAAFGRVHQYAAFCVNAPAQYALAKYLEVFDVKENRRMMQHKRDFFTESFAGLPFSFDQKAGAGYFQLLKLEDTDLNDRELAFWLTEKAGVAAVPLSAFYRDRQKTGLLRFCFAKKKETIERAALNLKKFFGS</sequence>
<keyword evidence="4" id="KW-0663">Pyridoxal phosphate</keyword>
<dbReference type="EMBL" id="JACSPS010000002">
    <property type="protein sequence ID" value="MBD8017943.1"/>
    <property type="molecule type" value="Genomic_DNA"/>
</dbReference>
<dbReference type="SUPFAM" id="SSF53383">
    <property type="entry name" value="PLP-dependent transferases"/>
    <property type="match status" value="1"/>
</dbReference>
<evidence type="ECO:0000256" key="2">
    <source>
        <dbReference type="ARBA" id="ARBA00022576"/>
    </source>
</evidence>
<dbReference type="InterPro" id="IPR015421">
    <property type="entry name" value="PyrdxlP-dep_Trfase_major"/>
</dbReference>
<dbReference type="Pfam" id="PF00155">
    <property type="entry name" value="Aminotran_1_2"/>
    <property type="match status" value="1"/>
</dbReference>
<comment type="caution">
    <text evidence="6">The sequence shown here is derived from an EMBL/GenBank/DDBJ whole genome shotgun (WGS) entry which is preliminary data.</text>
</comment>
<dbReference type="GO" id="GO:0008483">
    <property type="term" value="F:transaminase activity"/>
    <property type="evidence" value="ECO:0007669"/>
    <property type="project" value="UniProtKB-KW"/>
</dbReference>
<keyword evidence="7" id="KW-1185">Reference proteome</keyword>
<evidence type="ECO:0000256" key="4">
    <source>
        <dbReference type="ARBA" id="ARBA00022898"/>
    </source>
</evidence>
<dbReference type="InterPro" id="IPR004839">
    <property type="entry name" value="Aminotransferase_I/II_large"/>
</dbReference>
<reference evidence="6 7" key="1">
    <citation type="submission" date="2020-08" db="EMBL/GenBank/DDBJ databases">
        <title>A Genomic Blueprint of the Chicken Gut Microbiome.</title>
        <authorList>
            <person name="Gilroy R."/>
            <person name="Ravi A."/>
            <person name="Getino M."/>
            <person name="Pursley I."/>
            <person name="Horton D.L."/>
            <person name="Alikhan N.-F."/>
            <person name="Baker D."/>
            <person name="Gharbi K."/>
            <person name="Hall N."/>
            <person name="Watson M."/>
            <person name="Adriaenssens E.M."/>
            <person name="Foster-Nyarko E."/>
            <person name="Jarju S."/>
            <person name="Secka A."/>
            <person name="Antonio M."/>
            <person name="Oren A."/>
            <person name="Chaudhuri R."/>
            <person name="La Ragione R.M."/>
            <person name="Hildebrand F."/>
            <person name="Pallen M.J."/>
        </authorList>
    </citation>
    <scope>NUCLEOTIDE SEQUENCE [LARGE SCALE GENOMIC DNA]</scope>
    <source>
        <strain evidence="6 7">Sa1CVA4</strain>
    </source>
</reference>
<evidence type="ECO:0000259" key="5">
    <source>
        <dbReference type="Pfam" id="PF00155"/>
    </source>
</evidence>
<comment type="cofactor">
    <cofactor evidence="1">
        <name>pyridoxal 5'-phosphate</name>
        <dbReference type="ChEBI" id="CHEBI:597326"/>
    </cofactor>
</comment>
<dbReference type="Proteomes" id="UP000626242">
    <property type="component" value="Unassembled WGS sequence"/>
</dbReference>
<dbReference type="RefSeq" id="WP_251833148.1">
    <property type="nucleotide sequence ID" value="NZ_JACSPS010000002.1"/>
</dbReference>
<dbReference type="Gene3D" id="3.40.640.10">
    <property type="entry name" value="Type I PLP-dependent aspartate aminotransferase-like (Major domain)"/>
    <property type="match status" value="1"/>
</dbReference>
<protein>
    <submittedName>
        <fullName evidence="6">Aminotransferase class I/II-fold pyridoxal phosphate-dependent enzyme</fullName>
    </submittedName>
</protein>
<dbReference type="InterPro" id="IPR015424">
    <property type="entry name" value="PyrdxlP-dep_Trfase"/>
</dbReference>
<name>A0ABR8WLV7_9FLAO</name>
<feature type="domain" description="Aminotransferase class I/classII large" evidence="5">
    <location>
        <begin position="35"/>
        <end position="379"/>
    </location>
</feature>
<evidence type="ECO:0000256" key="1">
    <source>
        <dbReference type="ARBA" id="ARBA00001933"/>
    </source>
</evidence>
<dbReference type="PANTHER" id="PTHR43807">
    <property type="entry name" value="FI04487P"/>
    <property type="match status" value="1"/>
</dbReference>
<dbReference type="CDD" id="cd00609">
    <property type="entry name" value="AAT_like"/>
    <property type="match status" value="1"/>
</dbReference>
<organism evidence="6 7">
    <name type="scientific">Kaistella pullorum</name>
    <dbReference type="NCBI Taxonomy" id="2763074"/>
    <lineage>
        <taxon>Bacteria</taxon>
        <taxon>Pseudomonadati</taxon>
        <taxon>Bacteroidota</taxon>
        <taxon>Flavobacteriia</taxon>
        <taxon>Flavobacteriales</taxon>
        <taxon>Weeksellaceae</taxon>
        <taxon>Chryseobacterium group</taxon>
        <taxon>Kaistella</taxon>
    </lineage>
</organism>
<gene>
    <name evidence="6" type="ORF">H9628_05620</name>
</gene>
<dbReference type="InterPro" id="IPR015422">
    <property type="entry name" value="PyrdxlP-dep_Trfase_small"/>
</dbReference>
<evidence type="ECO:0000313" key="6">
    <source>
        <dbReference type="EMBL" id="MBD8017943.1"/>
    </source>
</evidence>
<keyword evidence="3" id="KW-0808">Transferase</keyword>
<dbReference type="PANTHER" id="PTHR43807:SF20">
    <property type="entry name" value="FI04487P"/>
    <property type="match status" value="1"/>
</dbReference>
<accession>A0ABR8WLV7</accession>
<evidence type="ECO:0000256" key="3">
    <source>
        <dbReference type="ARBA" id="ARBA00022679"/>
    </source>
</evidence>
<dbReference type="InterPro" id="IPR051326">
    <property type="entry name" value="Kynurenine-oxoglutarate_AT"/>
</dbReference>
<evidence type="ECO:0000313" key="7">
    <source>
        <dbReference type="Proteomes" id="UP000626242"/>
    </source>
</evidence>
<keyword evidence="2 6" id="KW-0032">Aminotransferase</keyword>